<keyword evidence="1" id="KW-0732">Signal</keyword>
<protein>
    <submittedName>
        <fullName evidence="2">Uncharacterized protein</fullName>
    </submittedName>
</protein>
<dbReference type="EMBL" id="GBRH01260090">
    <property type="protein sequence ID" value="JAD37805.1"/>
    <property type="molecule type" value="Transcribed_RNA"/>
</dbReference>
<dbReference type="AlphaFoldDB" id="A0A0A8ZM34"/>
<feature type="chain" id="PRO_5002062278" evidence="1">
    <location>
        <begin position="24"/>
        <end position="114"/>
    </location>
</feature>
<evidence type="ECO:0000313" key="2">
    <source>
        <dbReference type="EMBL" id="JAD37805.1"/>
    </source>
</evidence>
<organism evidence="2">
    <name type="scientific">Arundo donax</name>
    <name type="common">Giant reed</name>
    <name type="synonym">Donax arundinaceus</name>
    <dbReference type="NCBI Taxonomy" id="35708"/>
    <lineage>
        <taxon>Eukaryota</taxon>
        <taxon>Viridiplantae</taxon>
        <taxon>Streptophyta</taxon>
        <taxon>Embryophyta</taxon>
        <taxon>Tracheophyta</taxon>
        <taxon>Spermatophyta</taxon>
        <taxon>Magnoliopsida</taxon>
        <taxon>Liliopsida</taxon>
        <taxon>Poales</taxon>
        <taxon>Poaceae</taxon>
        <taxon>PACMAD clade</taxon>
        <taxon>Arundinoideae</taxon>
        <taxon>Arundineae</taxon>
        <taxon>Arundo</taxon>
    </lineage>
</organism>
<dbReference type="PANTHER" id="PTHR34998:SF10">
    <property type="match status" value="1"/>
</dbReference>
<name>A0A0A8ZM34_ARUDO</name>
<dbReference type="PANTHER" id="PTHR34998">
    <property type="entry name" value="OS04G0357400 PROTEIN-RELATED"/>
    <property type="match status" value="1"/>
</dbReference>
<reference evidence="2" key="2">
    <citation type="journal article" date="2015" name="Data Brief">
        <title>Shoot transcriptome of the giant reed, Arundo donax.</title>
        <authorList>
            <person name="Barrero R.A."/>
            <person name="Guerrero F.D."/>
            <person name="Moolhuijzen P."/>
            <person name="Goolsby J.A."/>
            <person name="Tidwell J."/>
            <person name="Bellgard S.E."/>
            <person name="Bellgard M.I."/>
        </authorList>
    </citation>
    <scope>NUCLEOTIDE SEQUENCE</scope>
    <source>
        <tissue evidence="2">Shoot tissue taken approximately 20 cm above the soil surface</tissue>
    </source>
</reference>
<sequence>MGRIMVYAYAYLLALLAAVLALASPVAGGMKATFASGMDVGDAAAALRQLMSTRLEDAVAPELTVDLDLHRRVLAGGGIRPPALRPDRPACLGSCPAPGQPYTGRGCQRVYHCG</sequence>
<proteinExistence type="predicted"/>
<accession>A0A0A8ZM34</accession>
<feature type="signal peptide" evidence="1">
    <location>
        <begin position="1"/>
        <end position="23"/>
    </location>
</feature>
<evidence type="ECO:0000256" key="1">
    <source>
        <dbReference type="SAM" id="SignalP"/>
    </source>
</evidence>
<reference evidence="2" key="1">
    <citation type="submission" date="2014-09" db="EMBL/GenBank/DDBJ databases">
        <authorList>
            <person name="Magalhaes I.L.F."/>
            <person name="Oliveira U."/>
            <person name="Santos F.R."/>
            <person name="Vidigal T.H.D.A."/>
            <person name="Brescovit A.D."/>
            <person name="Santos A.J."/>
        </authorList>
    </citation>
    <scope>NUCLEOTIDE SEQUENCE</scope>
    <source>
        <tissue evidence="2">Shoot tissue taken approximately 20 cm above the soil surface</tissue>
    </source>
</reference>